<dbReference type="GeneID" id="110245792"/>
<evidence type="ECO:0000313" key="9">
    <source>
        <dbReference type="Proteomes" id="UP000887567"/>
    </source>
</evidence>
<keyword evidence="4 7" id="KW-1133">Transmembrane helix</keyword>
<evidence type="ECO:0000256" key="4">
    <source>
        <dbReference type="ARBA" id="ARBA00022989"/>
    </source>
</evidence>
<proteinExistence type="inferred from homology"/>
<evidence type="ECO:0000256" key="6">
    <source>
        <dbReference type="RuleBase" id="RU362091"/>
    </source>
</evidence>
<dbReference type="KEGG" id="epa:110245792"/>
<feature type="transmembrane region" description="Helical" evidence="7">
    <location>
        <begin position="44"/>
        <end position="63"/>
    </location>
</feature>
<dbReference type="InterPro" id="IPR001734">
    <property type="entry name" value="Na/solute_symporter"/>
</dbReference>
<accession>A0A913XPR0</accession>
<feature type="transmembrane region" description="Helical" evidence="7">
    <location>
        <begin position="93"/>
        <end position="115"/>
    </location>
</feature>
<feature type="transmembrane region" description="Helical" evidence="7">
    <location>
        <begin position="195"/>
        <end position="218"/>
    </location>
</feature>
<dbReference type="EnsemblMetazoa" id="XM_021052086.2">
    <property type="protein sequence ID" value="XP_020907745.1"/>
    <property type="gene ID" value="LOC110245792"/>
</dbReference>
<dbReference type="Proteomes" id="UP000887567">
    <property type="component" value="Unplaced"/>
</dbReference>
<dbReference type="NCBIfam" id="TIGR00813">
    <property type="entry name" value="sss"/>
    <property type="match status" value="1"/>
</dbReference>
<reference evidence="8" key="1">
    <citation type="submission" date="2022-11" db="UniProtKB">
        <authorList>
            <consortium name="EnsemblMetazoa"/>
        </authorList>
    </citation>
    <scope>IDENTIFICATION</scope>
</reference>
<feature type="transmembrane region" description="Helical" evidence="7">
    <location>
        <begin position="136"/>
        <end position="157"/>
    </location>
</feature>
<organism evidence="8 9">
    <name type="scientific">Exaiptasia diaphana</name>
    <name type="common">Tropical sea anemone</name>
    <name type="synonym">Aiptasia pulchella</name>
    <dbReference type="NCBI Taxonomy" id="2652724"/>
    <lineage>
        <taxon>Eukaryota</taxon>
        <taxon>Metazoa</taxon>
        <taxon>Cnidaria</taxon>
        <taxon>Anthozoa</taxon>
        <taxon>Hexacorallia</taxon>
        <taxon>Actiniaria</taxon>
        <taxon>Aiptasiidae</taxon>
        <taxon>Exaiptasia</taxon>
    </lineage>
</organism>
<keyword evidence="5 7" id="KW-0472">Membrane</keyword>
<protein>
    <submittedName>
        <fullName evidence="8">Uncharacterized protein</fullName>
    </submittedName>
</protein>
<feature type="transmembrane region" description="Helical" evidence="7">
    <location>
        <begin position="295"/>
        <end position="315"/>
    </location>
</feature>
<evidence type="ECO:0000313" key="8">
    <source>
        <dbReference type="EnsemblMetazoa" id="XP_020907745.1"/>
    </source>
</evidence>
<dbReference type="Gene3D" id="1.20.1730.10">
    <property type="entry name" value="Sodium/glucose cotransporter"/>
    <property type="match status" value="1"/>
</dbReference>
<evidence type="ECO:0000256" key="3">
    <source>
        <dbReference type="ARBA" id="ARBA00022692"/>
    </source>
</evidence>
<feature type="transmembrane region" description="Helical" evidence="7">
    <location>
        <begin position="362"/>
        <end position="388"/>
    </location>
</feature>
<dbReference type="InterPro" id="IPR038377">
    <property type="entry name" value="Na/Glc_symporter_sf"/>
</dbReference>
<evidence type="ECO:0000256" key="5">
    <source>
        <dbReference type="ARBA" id="ARBA00023136"/>
    </source>
</evidence>
<name>A0A913XPR0_EXADI</name>
<keyword evidence="3 7" id="KW-0812">Transmembrane</keyword>
<feature type="transmembrane region" description="Helical" evidence="7">
    <location>
        <begin position="12"/>
        <end position="32"/>
    </location>
</feature>
<dbReference type="PANTHER" id="PTHR11819:SF150">
    <property type="entry name" value="SODIUM_MYO-INOSITOL COTRANSPORTER"/>
    <property type="match status" value="1"/>
</dbReference>
<feature type="transmembrane region" description="Helical" evidence="7">
    <location>
        <begin position="163"/>
        <end position="188"/>
    </location>
</feature>
<feature type="transmembrane region" description="Helical" evidence="7">
    <location>
        <begin position="255"/>
        <end position="274"/>
    </location>
</feature>
<comment type="similarity">
    <text evidence="2 6">Belongs to the sodium:solute symporter (SSF) (TC 2.A.21) family.</text>
</comment>
<dbReference type="RefSeq" id="XP_020907745.1">
    <property type="nucleotide sequence ID" value="XM_021052086.2"/>
</dbReference>
<dbReference type="GO" id="GO:0005412">
    <property type="term" value="F:D-glucose:sodium symporter activity"/>
    <property type="evidence" value="ECO:0007669"/>
    <property type="project" value="TreeGrafter"/>
</dbReference>
<dbReference type="PROSITE" id="PS50283">
    <property type="entry name" value="NA_SOLUT_SYMP_3"/>
    <property type="match status" value="1"/>
</dbReference>
<dbReference type="PANTHER" id="PTHR11819">
    <property type="entry name" value="SOLUTE CARRIER FAMILY 5"/>
    <property type="match status" value="1"/>
</dbReference>
<evidence type="ECO:0000256" key="1">
    <source>
        <dbReference type="ARBA" id="ARBA00004141"/>
    </source>
</evidence>
<dbReference type="OrthoDB" id="6132759at2759"/>
<dbReference type="OMA" id="ALEWNTW"/>
<comment type="subcellular location">
    <subcellularLocation>
        <location evidence="1">Membrane</location>
        <topology evidence="1">Multi-pass membrane protein</topology>
    </subcellularLocation>
</comment>
<dbReference type="AlphaFoldDB" id="A0A913XPR0"/>
<dbReference type="Pfam" id="PF00474">
    <property type="entry name" value="SSF"/>
    <property type="match status" value="1"/>
</dbReference>
<keyword evidence="9" id="KW-1185">Reference proteome</keyword>
<evidence type="ECO:0000256" key="2">
    <source>
        <dbReference type="ARBA" id="ARBA00006434"/>
    </source>
</evidence>
<evidence type="ECO:0000256" key="7">
    <source>
        <dbReference type="SAM" id="Phobius"/>
    </source>
</evidence>
<sequence>MEAEYRPRGLETWDIVVVVFYLVVILGIGIYATVKSSRNTVTGYFLAGRFMTWLPVGASVFASNIGSEHFIGMAGSGAAGGIGVAAYNTSANILLPFLGFIVVPVYIAGGISTVPEYIHRRFGGQRIRMWLSTLSMFLYVFTKISVNLYAGALFVRLALGWDLYFAILLMLFITFLCTVTGGLTAVIYTDTLCTILMAVGSLIVMSMGFSKVGGYSGLKEKYMHSMSNDTLYSNSTCGRPRKDAFIMLRDPLSDVPWPGLIFGQTFSSIWYWCADQVIVQRVLAAKSLSHAQGGCIFASYIKILPLFTLVIPGMISRVLSPDRVACSVPEKCLKICGSEAGCSNIAYPELVIKIMPTGLRGLMMAVMMAALMSDLTSIFNSASTLFTIDIYRVIRKRASVRELMIIGR</sequence>
<dbReference type="GO" id="GO:0005886">
    <property type="term" value="C:plasma membrane"/>
    <property type="evidence" value="ECO:0007669"/>
    <property type="project" value="TreeGrafter"/>
</dbReference>